<dbReference type="InterPro" id="IPR050273">
    <property type="entry name" value="GppA/Ppx_hydrolase"/>
</dbReference>
<evidence type="ECO:0000256" key="1">
    <source>
        <dbReference type="ARBA" id="ARBA00001946"/>
    </source>
</evidence>
<evidence type="ECO:0000256" key="10">
    <source>
        <dbReference type="ARBA" id="ARBA00047607"/>
    </source>
</evidence>
<dbReference type="SUPFAM" id="SSF53067">
    <property type="entry name" value="Actin-like ATPase domain"/>
    <property type="match status" value="2"/>
</dbReference>
<dbReference type="EMBL" id="JBIWXY010000001">
    <property type="protein sequence ID" value="MFJ5446394.1"/>
    <property type="molecule type" value="Genomic_DNA"/>
</dbReference>
<dbReference type="RefSeq" id="WP_400881639.1">
    <property type="nucleotide sequence ID" value="NZ_JBIWXY010000001.1"/>
</dbReference>
<dbReference type="InterPro" id="IPR003695">
    <property type="entry name" value="Ppx_GppA_N"/>
</dbReference>
<dbReference type="CDD" id="cd24053">
    <property type="entry name" value="ASKHA_NBD_EcPPX-GppA-like"/>
    <property type="match status" value="1"/>
</dbReference>
<evidence type="ECO:0000256" key="3">
    <source>
        <dbReference type="ARBA" id="ARBA00007125"/>
    </source>
</evidence>
<sequence>MPTKKSDFPEIAAVDLGSNSFRLQLARVADGHLIFHDSLREAVRLGAGLDAKNNLSIDAQQRAIDCLKRFGERLRGLPPQAVRAVATNTFRVARNAPNLMAEAQAALGFPIEIIAGREEARMIFVGVSHSLPPVTHKRLVIDIGGGSTEFIIGQDLEPIEMESLYMGCVSYSLRYFPEGKLNADAFEQARIAAAAEIQSIRKHFVAEGWEEAVGSSGTAKALGEIIRLSGLSEGEITREGLEFLRQHLIKVKDIKKIELPGLSADRAAVLPGGLAIMTAAFDALKIERMTAASSALREGVLYELLGRLHDRDIREVTVSSFMRRYHVEPDQAERVRDMALRLLSQCTGLLQQWDEDTAAQYLTWAARLHEIGVSIAHAAYHKHSAYIVENADMPGFSNMEQETLGLLVRAHRRSLAKLDTSLSLVGNQDRLLLVLILRLAVLFHRNRQPDNRPDLVLSITKTGYQLEIDSDWLKENPLTEAELLNEVAYWKEVGLSLSLGS</sequence>
<reference evidence="13 14" key="1">
    <citation type="submission" date="2024-11" db="EMBL/GenBank/DDBJ databases">
        <authorList>
            <person name="Kaparullina E.N."/>
            <person name="Delegan Y.A."/>
            <person name="Doronina N.V."/>
        </authorList>
    </citation>
    <scope>NUCLEOTIDE SEQUENCE [LARGE SCALE GENOMIC DNA]</scope>
    <source>
        <strain evidence="13 14">7sh_L</strain>
    </source>
</reference>
<dbReference type="Gene3D" id="3.30.420.150">
    <property type="entry name" value="Exopolyphosphatase. Domain 2"/>
    <property type="match status" value="1"/>
</dbReference>
<proteinExistence type="inferred from homology"/>
<evidence type="ECO:0000259" key="11">
    <source>
        <dbReference type="Pfam" id="PF02541"/>
    </source>
</evidence>
<dbReference type="PANTHER" id="PTHR30005:SF14">
    <property type="entry name" value="EXOPOLYPHOSPHATASE"/>
    <property type="match status" value="1"/>
</dbReference>
<evidence type="ECO:0000256" key="8">
    <source>
        <dbReference type="ARBA" id="ARBA00022801"/>
    </source>
</evidence>
<dbReference type="Pfam" id="PF02541">
    <property type="entry name" value="Ppx-GppA"/>
    <property type="match status" value="1"/>
</dbReference>
<evidence type="ECO:0000256" key="4">
    <source>
        <dbReference type="ARBA" id="ARBA00011738"/>
    </source>
</evidence>
<evidence type="ECO:0000313" key="13">
    <source>
        <dbReference type="EMBL" id="MFJ5446394.1"/>
    </source>
</evidence>
<comment type="similarity">
    <text evidence="3">Belongs to the GppA/Ppx family.</text>
</comment>
<feature type="domain" description="Ppx/GppA phosphatase C-terminal" evidence="12">
    <location>
        <begin position="313"/>
        <end position="486"/>
    </location>
</feature>
<gene>
    <name evidence="13" type="primary">ppx</name>
    <name evidence="13" type="ORF">ACIKP9_09155</name>
</gene>
<dbReference type="PANTHER" id="PTHR30005">
    <property type="entry name" value="EXOPOLYPHOSPHATASE"/>
    <property type="match status" value="1"/>
</dbReference>
<protein>
    <recommendedName>
        <fullName evidence="6">Exopolyphosphatase</fullName>
        <ecNumber evidence="5">3.6.1.11</ecNumber>
    </recommendedName>
</protein>
<name>A0ABW8GMM4_9PROT</name>
<dbReference type="Gene3D" id="3.30.420.40">
    <property type="match status" value="1"/>
</dbReference>
<evidence type="ECO:0000256" key="9">
    <source>
        <dbReference type="ARBA" id="ARBA00023136"/>
    </source>
</evidence>
<dbReference type="PIRSF" id="PIRSF001267">
    <property type="entry name" value="Pyrophosphatase_GppA_Ppx"/>
    <property type="match status" value="1"/>
</dbReference>
<evidence type="ECO:0000256" key="2">
    <source>
        <dbReference type="ARBA" id="ARBA00004202"/>
    </source>
</evidence>
<evidence type="ECO:0000256" key="7">
    <source>
        <dbReference type="ARBA" id="ARBA00022475"/>
    </source>
</evidence>
<comment type="cofactor">
    <cofactor evidence="1">
        <name>Mg(2+)</name>
        <dbReference type="ChEBI" id="CHEBI:18420"/>
    </cofactor>
</comment>
<dbReference type="Gene3D" id="1.10.3210.10">
    <property type="entry name" value="Hypothetical protein af1432"/>
    <property type="match status" value="1"/>
</dbReference>
<evidence type="ECO:0000313" key="14">
    <source>
        <dbReference type="Proteomes" id="UP001617669"/>
    </source>
</evidence>
<comment type="catalytic activity">
    <reaction evidence="10">
        <text>[phosphate](n) + H2O = [phosphate](n-1) + phosphate + H(+)</text>
        <dbReference type="Rhea" id="RHEA:21528"/>
        <dbReference type="Rhea" id="RHEA-COMP:9859"/>
        <dbReference type="Rhea" id="RHEA-COMP:14279"/>
        <dbReference type="ChEBI" id="CHEBI:15377"/>
        <dbReference type="ChEBI" id="CHEBI:15378"/>
        <dbReference type="ChEBI" id="CHEBI:16838"/>
        <dbReference type="ChEBI" id="CHEBI:43474"/>
        <dbReference type="EC" id="3.6.1.11"/>
    </reaction>
</comment>
<comment type="subcellular location">
    <subcellularLocation>
        <location evidence="2">Cell membrane</location>
        <topology evidence="2">Peripheral membrane protein</topology>
    </subcellularLocation>
</comment>
<feature type="domain" description="Ppx/GppA phosphatase N-terminal" evidence="11">
    <location>
        <begin position="26"/>
        <end position="306"/>
    </location>
</feature>
<dbReference type="Proteomes" id="UP001617669">
    <property type="component" value="Unassembled WGS sequence"/>
</dbReference>
<organism evidence="13 14">
    <name type="scientific">Methylobacillus methanolivorans</name>
    <dbReference type="NCBI Taxonomy" id="1848927"/>
    <lineage>
        <taxon>Bacteria</taxon>
        <taxon>Pseudomonadati</taxon>
        <taxon>Pseudomonadota</taxon>
        <taxon>Betaproteobacteria</taxon>
        <taxon>Nitrosomonadales</taxon>
        <taxon>Methylophilaceae</taxon>
        <taxon>Methylobacillus</taxon>
    </lineage>
</organism>
<dbReference type="SUPFAM" id="SSF109604">
    <property type="entry name" value="HD-domain/PDEase-like"/>
    <property type="match status" value="1"/>
</dbReference>
<evidence type="ECO:0000256" key="5">
    <source>
        <dbReference type="ARBA" id="ARBA00012451"/>
    </source>
</evidence>
<dbReference type="EC" id="3.6.1.11" evidence="5"/>
<dbReference type="GO" id="GO:0004309">
    <property type="term" value="F:exopolyphosphatase activity"/>
    <property type="evidence" value="ECO:0007669"/>
    <property type="project" value="UniProtKB-EC"/>
</dbReference>
<keyword evidence="8 13" id="KW-0378">Hydrolase</keyword>
<evidence type="ECO:0000259" key="12">
    <source>
        <dbReference type="Pfam" id="PF21447"/>
    </source>
</evidence>
<keyword evidence="7" id="KW-1003">Cell membrane</keyword>
<evidence type="ECO:0000256" key="6">
    <source>
        <dbReference type="ARBA" id="ARBA00020416"/>
    </source>
</evidence>
<dbReference type="Pfam" id="PF21447">
    <property type="entry name" value="Ppx-GppA_III"/>
    <property type="match status" value="1"/>
</dbReference>
<comment type="subunit">
    <text evidence="4">Homodimer.</text>
</comment>
<dbReference type="InterPro" id="IPR043129">
    <property type="entry name" value="ATPase_NBD"/>
</dbReference>
<dbReference type="NCBIfam" id="TIGR03706">
    <property type="entry name" value="exo_poly_only"/>
    <property type="match status" value="1"/>
</dbReference>
<accession>A0ABW8GMM4</accession>
<dbReference type="InterPro" id="IPR048950">
    <property type="entry name" value="Ppx_GppA_C"/>
</dbReference>
<dbReference type="InterPro" id="IPR022371">
    <property type="entry name" value="Exopolyphosphatase"/>
</dbReference>
<keyword evidence="14" id="KW-1185">Reference proteome</keyword>
<dbReference type="InterPro" id="IPR030673">
    <property type="entry name" value="PyroPPase_GppA_Ppx"/>
</dbReference>
<comment type="caution">
    <text evidence="13">The sequence shown here is derived from an EMBL/GenBank/DDBJ whole genome shotgun (WGS) entry which is preliminary data.</text>
</comment>
<keyword evidence="9" id="KW-0472">Membrane</keyword>